<evidence type="ECO:0000313" key="4">
    <source>
        <dbReference type="EMBL" id="MEM5534787.1"/>
    </source>
</evidence>
<dbReference type="InterPro" id="IPR001509">
    <property type="entry name" value="Epimerase_deHydtase"/>
</dbReference>
<comment type="similarity">
    <text evidence="2">Belongs to the NAD(P)-dependent epimerase/dehydratase family.</text>
</comment>
<dbReference type="Proteomes" id="UP001449225">
    <property type="component" value="Unassembled WGS sequence"/>
</dbReference>
<dbReference type="Pfam" id="PF01370">
    <property type="entry name" value="Epimerase"/>
    <property type="match status" value="1"/>
</dbReference>
<comment type="caution">
    <text evidence="4">The sequence shown here is derived from an EMBL/GenBank/DDBJ whole genome shotgun (WGS) entry which is preliminary data.</text>
</comment>
<dbReference type="CDD" id="cd08946">
    <property type="entry name" value="SDR_e"/>
    <property type="match status" value="1"/>
</dbReference>
<gene>
    <name evidence="4" type="ORF">WNY58_00145</name>
</gene>
<dbReference type="PANTHER" id="PTHR43000">
    <property type="entry name" value="DTDP-D-GLUCOSE 4,6-DEHYDRATASE-RELATED"/>
    <property type="match status" value="1"/>
</dbReference>
<name>A0ABU9TM36_9GAMM</name>
<dbReference type="SUPFAM" id="SSF51735">
    <property type="entry name" value="NAD(P)-binding Rossmann-fold domains"/>
    <property type="match status" value="1"/>
</dbReference>
<sequence>MKILVTGGLGNLGLWFVEYFLSIGYDVTVIGRVEKVLIKHERYTFLKADVTDLDCLQSVIGCYYDCCVHTASLNEHFLDNYSKNALLVNALGTDNLCHALSRYGVGKLVYLSTFHVYGVVSGRVTEQTPVRPLNDYGLTHFFAEKYIEKHHRNSGLNYCIFRLTNSYGCPKDKNTDKWYLLLNDLCRAAVEDEKLVLNTDGSARRDFIWMDDVARVVHEALSPERFLSDCYNLSFGESLQIADVAKAVVSAYVSEYSKLLPINIDLASVPETDSLVVDNSKLLSEIDFVFSDRLEREARLIMTMLKGANDG</sequence>
<dbReference type="EMBL" id="JBBMRA010000001">
    <property type="protein sequence ID" value="MEM5534787.1"/>
    <property type="molecule type" value="Genomic_DNA"/>
</dbReference>
<dbReference type="Gene3D" id="3.40.50.720">
    <property type="entry name" value="NAD(P)-binding Rossmann-like Domain"/>
    <property type="match status" value="1"/>
</dbReference>
<proteinExistence type="inferred from homology"/>
<protein>
    <submittedName>
        <fullName evidence="4">NAD(P)-dependent oxidoreductase</fullName>
    </submittedName>
</protein>
<organism evidence="4 5">
    <name type="scientific">Neptuniibacter pectenicola</name>
    <dbReference type="NCBI Taxonomy" id="1806669"/>
    <lineage>
        <taxon>Bacteria</taxon>
        <taxon>Pseudomonadati</taxon>
        <taxon>Pseudomonadota</taxon>
        <taxon>Gammaproteobacteria</taxon>
        <taxon>Oceanospirillales</taxon>
        <taxon>Oceanospirillaceae</taxon>
        <taxon>Neptuniibacter</taxon>
    </lineage>
</organism>
<evidence type="ECO:0000256" key="1">
    <source>
        <dbReference type="ARBA" id="ARBA00005125"/>
    </source>
</evidence>
<keyword evidence="5" id="KW-1185">Reference proteome</keyword>
<dbReference type="RefSeq" id="WP_342853345.1">
    <property type="nucleotide sequence ID" value="NZ_JBBMRA010000001.1"/>
</dbReference>
<evidence type="ECO:0000313" key="5">
    <source>
        <dbReference type="Proteomes" id="UP001449225"/>
    </source>
</evidence>
<comment type="pathway">
    <text evidence="1">Bacterial outer membrane biogenesis; LPS O-antigen biosynthesis.</text>
</comment>
<accession>A0ABU9TM36</accession>
<evidence type="ECO:0000259" key="3">
    <source>
        <dbReference type="Pfam" id="PF01370"/>
    </source>
</evidence>
<feature type="domain" description="NAD-dependent epimerase/dehydratase" evidence="3">
    <location>
        <begin position="3"/>
        <end position="222"/>
    </location>
</feature>
<reference evidence="4 5" key="1">
    <citation type="submission" date="2024-03" db="EMBL/GenBank/DDBJ databases">
        <title>Community enrichment and isolation of bacterial strains for fucoidan degradation.</title>
        <authorList>
            <person name="Sichert A."/>
        </authorList>
    </citation>
    <scope>NUCLEOTIDE SEQUENCE [LARGE SCALE GENOMIC DNA]</scope>
    <source>
        <strain evidence="4 5">AS76</strain>
    </source>
</reference>
<dbReference type="InterPro" id="IPR036291">
    <property type="entry name" value="NAD(P)-bd_dom_sf"/>
</dbReference>
<evidence type="ECO:0000256" key="2">
    <source>
        <dbReference type="ARBA" id="ARBA00007637"/>
    </source>
</evidence>